<keyword evidence="4" id="KW-0731">Sigma factor</keyword>
<dbReference type="SUPFAM" id="SSF54427">
    <property type="entry name" value="NTF2-like"/>
    <property type="match status" value="1"/>
</dbReference>
<protein>
    <submittedName>
        <fullName evidence="9">Sigma-70 family RNA polymerase sigma factor</fullName>
    </submittedName>
</protein>
<dbReference type="Pfam" id="PF04542">
    <property type="entry name" value="Sigma70_r2"/>
    <property type="match status" value="1"/>
</dbReference>
<comment type="subunit">
    <text evidence="2">Interacts transiently with the RNA polymerase catalytic core formed by RpoA, RpoB, RpoC and RpoZ (2 alpha, 1 beta, 1 beta' and 1 omega subunit) to form the RNA polymerase holoenzyme that can initiate transcription.</text>
</comment>
<dbReference type="InterPro" id="IPR013249">
    <property type="entry name" value="RNA_pol_sigma70_r4_t2"/>
</dbReference>
<feature type="domain" description="RNA polymerase sigma-70 region 2" evidence="7">
    <location>
        <begin position="8"/>
        <end position="70"/>
    </location>
</feature>
<organism evidence="9 10">
    <name type="scientific">Actinomycetospora aurantiaca</name>
    <dbReference type="NCBI Taxonomy" id="3129233"/>
    <lineage>
        <taxon>Bacteria</taxon>
        <taxon>Bacillati</taxon>
        <taxon>Actinomycetota</taxon>
        <taxon>Actinomycetes</taxon>
        <taxon>Pseudonocardiales</taxon>
        <taxon>Pseudonocardiaceae</taxon>
        <taxon>Actinomycetospora</taxon>
    </lineage>
</organism>
<evidence type="ECO:0000256" key="3">
    <source>
        <dbReference type="ARBA" id="ARBA00023015"/>
    </source>
</evidence>
<evidence type="ECO:0000259" key="8">
    <source>
        <dbReference type="Pfam" id="PF08281"/>
    </source>
</evidence>
<dbReference type="Gene3D" id="1.10.1740.10">
    <property type="match status" value="1"/>
</dbReference>
<comment type="similarity">
    <text evidence="1">Belongs to the sigma-70 factor family. ECF subfamily.</text>
</comment>
<dbReference type="SUPFAM" id="SSF88659">
    <property type="entry name" value="Sigma3 and sigma4 domains of RNA polymerase sigma factors"/>
    <property type="match status" value="1"/>
</dbReference>
<dbReference type="Gene3D" id="1.10.10.10">
    <property type="entry name" value="Winged helix-like DNA-binding domain superfamily/Winged helix DNA-binding domain"/>
    <property type="match status" value="1"/>
</dbReference>
<dbReference type="InterPro" id="IPR052704">
    <property type="entry name" value="ECF_Sigma-70_Domain"/>
</dbReference>
<gene>
    <name evidence="9" type="ORF">WCD74_16495</name>
</gene>
<reference evidence="9 10" key="1">
    <citation type="submission" date="2024-03" db="EMBL/GenBank/DDBJ databases">
        <title>Actinomycetospora sp. OC33-EN08, a novel actinomycete isolated from wild orchid (Aerides multiflora).</title>
        <authorList>
            <person name="Suriyachadkun C."/>
        </authorList>
    </citation>
    <scope>NUCLEOTIDE SEQUENCE [LARGE SCALE GENOMIC DNA]</scope>
    <source>
        <strain evidence="9 10">OC33-EN08</strain>
    </source>
</reference>
<keyword evidence="10" id="KW-1185">Reference proteome</keyword>
<feature type="domain" description="RNA polymerase sigma factor 70 region 4 type 2" evidence="8">
    <location>
        <begin position="110"/>
        <end position="159"/>
    </location>
</feature>
<dbReference type="InterPro" id="IPR032710">
    <property type="entry name" value="NTF2-like_dom_sf"/>
</dbReference>
<sequence>MTTGTDAFEAERGRLTGLAYRMLGELHEAQDVVQDAWLRWSGAQDEVRDPAAWLTRVVVNLCRTRLTSLRARRTDYVGPWLPEPVTAGPSGVDLGPSETLEQRETLSLGVLRLMESLSGTERAVFVLHEAFGHPHAEVATLLDLPEATVRQHLHRARERVRGRRRYEADPEQAAHLLARFLAAAAGNDVPALERMLADDAVAVSDGGGIVSAARRPVEGRERVARFVAGLARQAAAATTEIGRANAAPAVFVRVGGVLTVVMQADFDAETGELITLCAQLNPAKLVAAGEDGRDGHLARGGGTPLRGAPDRS</sequence>
<dbReference type="SUPFAM" id="SSF88946">
    <property type="entry name" value="Sigma2 domain of RNA polymerase sigma factors"/>
    <property type="match status" value="1"/>
</dbReference>
<comment type="caution">
    <text evidence="9">The sequence shown here is derived from an EMBL/GenBank/DDBJ whole genome shotgun (WGS) entry which is preliminary data.</text>
</comment>
<keyword evidence="3" id="KW-0805">Transcription regulation</keyword>
<dbReference type="PANTHER" id="PTHR30173">
    <property type="entry name" value="SIGMA 19 FACTOR"/>
    <property type="match status" value="1"/>
</dbReference>
<name>A0ABU8MSG1_9PSEU</name>
<dbReference type="NCBIfam" id="TIGR02937">
    <property type="entry name" value="sigma70-ECF"/>
    <property type="match status" value="1"/>
</dbReference>
<accession>A0ABU8MSG1</accession>
<dbReference type="InterPro" id="IPR036388">
    <property type="entry name" value="WH-like_DNA-bd_sf"/>
</dbReference>
<feature type="region of interest" description="Disordered" evidence="6">
    <location>
        <begin position="291"/>
        <end position="312"/>
    </location>
</feature>
<dbReference type="Gene3D" id="3.10.450.50">
    <property type="match status" value="1"/>
</dbReference>
<evidence type="ECO:0000259" key="7">
    <source>
        <dbReference type="Pfam" id="PF04542"/>
    </source>
</evidence>
<dbReference type="InterPro" id="IPR014284">
    <property type="entry name" value="RNA_pol_sigma-70_dom"/>
</dbReference>
<evidence type="ECO:0000256" key="4">
    <source>
        <dbReference type="ARBA" id="ARBA00023082"/>
    </source>
</evidence>
<keyword evidence="5" id="KW-0804">Transcription</keyword>
<dbReference type="Pfam" id="PF08281">
    <property type="entry name" value="Sigma70_r4_2"/>
    <property type="match status" value="1"/>
</dbReference>
<dbReference type="EMBL" id="JBBEGN010000007">
    <property type="protein sequence ID" value="MEJ2869378.1"/>
    <property type="molecule type" value="Genomic_DNA"/>
</dbReference>
<evidence type="ECO:0000256" key="2">
    <source>
        <dbReference type="ARBA" id="ARBA00011344"/>
    </source>
</evidence>
<evidence type="ECO:0000256" key="5">
    <source>
        <dbReference type="ARBA" id="ARBA00023163"/>
    </source>
</evidence>
<dbReference type="InterPro" id="IPR007627">
    <property type="entry name" value="RNA_pol_sigma70_r2"/>
</dbReference>
<dbReference type="InterPro" id="IPR013325">
    <property type="entry name" value="RNA_pol_sigma_r2"/>
</dbReference>
<dbReference type="Proteomes" id="UP001385809">
    <property type="component" value="Unassembled WGS sequence"/>
</dbReference>
<evidence type="ECO:0000256" key="6">
    <source>
        <dbReference type="SAM" id="MobiDB-lite"/>
    </source>
</evidence>
<evidence type="ECO:0000256" key="1">
    <source>
        <dbReference type="ARBA" id="ARBA00010641"/>
    </source>
</evidence>
<evidence type="ECO:0000313" key="9">
    <source>
        <dbReference type="EMBL" id="MEJ2869378.1"/>
    </source>
</evidence>
<proteinExistence type="inferred from homology"/>
<dbReference type="RefSeq" id="WP_337695948.1">
    <property type="nucleotide sequence ID" value="NZ_JBBEGN010000007.1"/>
</dbReference>
<dbReference type="PANTHER" id="PTHR30173:SF36">
    <property type="entry name" value="ECF RNA POLYMERASE SIGMA FACTOR SIGJ"/>
    <property type="match status" value="1"/>
</dbReference>
<dbReference type="InterPro" id="IPR013324">
    <property type="entry name" value="RNA_pol_sigma_r3/r4-like"/>
</dbReference>
<evidence type="ECO:0000313" key="10">
    <source>
        <dbReference type="Proteomes" id="UP001385809"/>
    </source>
</evidence>